<comment type="caution">
    <text evidence="1">The sequence shown here is derived from an EMBL/GenBank/DDBJ whole genome shotgun (WGS) entry which is preliminary data.</text>
</comment>
<dbReference type="GO" id="GO:0000286">
    <property type="term" value="F:alanine dehydrogenase activity"/>
    <property type="evidence" value="ECO:0007669"/>
    <property type="project" value="UniProtKB-EC"/>
</dbReference>
<dbReference type="EC" id="1.4.1.1" evidence="1"/>
<dbReference type="PIRSF" id="PIRSF001439">
    <property type="entry name" value="CryM"/>
    <property type="match status" value="1"/>
</dbReference>
<dbReference type="Proteomes" id="UP000789752">
    <property type="component" value="Unassembled WGS sequence"/>
</dbReference>
<dbReference type="Gene3D" id="3.30.1780.10">
    <property type="entry name" value="ornithine cyclodeaminase, domain 1"/>
    <property type="match status" value="1"/>
</dbReference>
<dbReference type="InterPro" id="IPR003462">
    <property type="entry name" value="ODC_Mu_crystall"/>
</dbReference>
<dbReference type="NCBIfam" id="TIGR02992">
    <property type="entry name" value="ectoine_eutC"/>
    <property type="match status" value="1"/>
</dbReference>
<dbReference type="Gene3D" id="3.40.50.720">
    <property type="entry name" value="NAD(P)-binding Rossmann-like Domain"/>
    <property type="match status" value="1"/>
</dbReference>
<dbReference type="InterPro" id="IPR023401">
    <property type="entry name" value="ODC_N"/>
</dbReference>
<organism evidence="1 2">
    <name type="scientific">Paraburkholderia gardini</name>
    <dbReference type="NCBI Taxonomy" id="2823469"/>
    <lineage>
        <taxon>Bacteria</taxon>
        <taxon>Pseudomonadati</taxon>
        <taxon>Pseudomonadota</taxon>
        <taxon>Betaproteobacteria</taxon>
        <taxon>Burkholderiales</taxon>
        <taxon>Burkholderiaceae</taxon>
        <taxon>Paraburkholderia</taxon>
    </lineage>
</organism>
<dbReference type="Pfam" id="PF02423">
    <property type="entry name" value="OCD_Mu_crystall"/>
    <property type="match status" value="1"/>
</dbReference>
<keyword evidence="1" id="KW-0560">Oxidoreductase</keyword>
<dbReference type="NCBIfam" id="NF006141">
    <property type="entry name" value="PRK08291.1"/>
    <property type="match status" value="1"/>
</dbReference>
<dbReference type="RefSeq" id="WP_228982350.1">
    <property type="nucleotide sequence ID" value="NZ_CAJQYY010000030.1"/>
</dbReference>
<dbReference type="SUPFAM" id="SSF51735">
    <property type="entry name" value="NAD(P)-binding Rossmann-fold domains"/>
    <property type="match status" value="1"/>
</dbReference>
<evidence type="ECO:0000313" key="2">
    <source>
        <dbReference type="Proteomes" id="UP000789752"/>
    </source>
</evidence>
<dbReference type="InterPro" id="IPR014334">
    <property type="entry name" value="Ectoine_EutC"/>
</dbReference>
<dbReference type="PANTHER" id="PTHR13812">
    <property type="entry name" value="KETIMINE REDUCTASE MU-CRYSTALLIN"/>
    <property type="match status" value="1"/>
</dbReference>
<name>A0ABM8U928_9BURK</name>
<sequence length="342" mass="36135">MTSITLLGEAELRQLVPLDLAAVDQVEAAFLALATEAVAMPPILRLDLPGHNGEVDVKTAYLPRFDSFAIKVSPGFFDNPSLGLPSLNGLMLVLSARTGLTEAVLLDNGYLTAVRTAAAGAVAARWLAKRHTPQVAVLGAGEQAHLQLRALMLVRRVEHVRVWARNPASAQRFAQEITASLGVRCDVARDVHDALAEADVAITTTPSRTPLIEAGDLHPGLHITAMGSDTEHKNEIAPAALAAARYVCDRAQQTRVLGELHHALKAGVMRADAAITELGQVIARQAAGRVDETDVTICDLTGTGAQDTAIASLALKRAHAAGAGTVFRNDVKRQDGTTSETT</sequence>
<accession>A0ABM8U928</accession>
<evidence type="ECO:0000313" key="1">
    <source>
        <dbReference type="EMBL" id="CAG4917888.1"/>
    </source>
</evidence>
<dbReference type="InterPro" id="IPR036291">
    <property type="entry name" value="NAD(P)-bd_dom_sf"/>
</dbReference>
<gene>
    <name evidence="1" type="primary">ala</name>
    <name evidence="1" type="ORF">R54767_04451</name>
</gene>
<proteinExistence type="predicted"/>
<dbReference type="PANTHER" id="PTHR13812:SF19">
    <property type="entry name" value="KETIMINE REDUCTASE MU-CRYSTALLIN"/>
    <property type="match status" value="1"/>
</dbReference>
<reference evidence="1 2" key="1">
    <citation type="submission" date="2021-04" db="EMBL/GenBank/DDBJ databases">
        <authorList>
            <person name="Vanwijnsberghe S."/>
        </authorList>
    </citation>
    <scope>NUCLEOTIDE SEQUENCE [LARGE SCALE GENOMIC DNA]</scope>
    <source>
        <strain evidence="1 2">LMG 32171</strain>
    </source>
</reference>
<protein>
    <submittedName>
        <fullName evidence="1">Alanine dehydrogenase</fullName>
        <ecNumber evidence="1">1.4.1.1</ecNumber>
    </submittedName>
</protein>
<dbReference type="EMBL" id="CAJQYY010000030">
    <property type="protein sequence ID" value="CAG4917888.1"/>
    <property type="molecule type" value="Genomic_DNA"/>
</dbReference>
<keyword evidence="2" id="KW-1185">Reference proteome</keyword>